<dbReference type="Pfam" id="PF00361">
    <property type="entry name" value="Proton_antipo_M"/>
    <property type="match status" value="1"/>
</dbReference>
<dbReference type="KEGG" id="nar:Saro_2476"/>
<dbReference type="GO" id="GO:0008137">
    <property type="term" value="F:NADH dehydrogenase (ubiquinone) activity"/>
    <property type="evidence" value="ECO:0007669"/>
    <property type="project" value="InterPro"/>
</dbReference>
<accession>Q2G5G1</accession>
<name>Q2G5G1_NOVAD</name>
<evidence type="ECO:0000313" key="8">
    <source>
        <dbReference type="EMBL" id="ABD26912.1"/>
    </source>
</evidence>
<gene>
    <name evidence="8" type="ordered locus">Saro_2476</name>
</gene>
<dbReference type="AlphaFoldDB" id="Q2G5G1"/>
<dbReference type="GO" id="GO:0016020">
    <property type="term" value="C:membrane"/>
    <property type="evidence" value="ECO:0007669"/>
    <property type="project" value="UniProtKB-SubCell"/>
</dbReference>
<feature type="transmembrane region" description="Helical" evidence="6">
    <location>
        <begin position="82"/>
        <end position="101"/>
    </location>
</feature>
<dbReference type="GO" id="GO:0012505">
    <property type="term" value="C:endomembrane system"/>
    <property type="evidence" value="ECO:0007669"/>
    <property type="project" value="UniProtKB-SubCell"/>
</dbReference>
<dbReference type="GO" id="GO:0042773">
    <property type="term" value="P:ATP synthesis coupled electron transport"/>
    <property type="evidence" value="ECO:0007669"/>
    <property type="project" value="InterPro"/>
</dbReference>
<feature type="transmembrane region" description="Helical" evidence="6">
    <location>
        <begin position="379"/>
        <end position="402"/>
    </location>
</feature>
<evidence type="ECO:0000256" key="6">
    <source>
        <dbReference type="SAM" id="Phobius"/>
    </source>
</evidence>
<dbReference type="EMBL" id="CP000248">
    <property type="protein sequence ID" value="ABD26912.1"/>
    <property type="molecule type" value="Genomic_DNA"/>
</dbReference>
<keyword evidence="3 6" id="KW-1133">Transmembrane helix</keyword>
<organism evidence="8 9">
    <name type="scientific">Novosphingobium aromaticivorans (strain ATCC 700278 / DSM 12444 / CCUG 56034 / CIP 105152 / NBRC 16084 / F199)</name>
    <dbReference type="NCBI Taxonomy" id="279238"/>
    <lineage>
        <taxon>Bacteria</taxon>
        <taxon>Pseudomonadati</taxon>
        <taxon>Pseudomonadota</taxon>
        <taxon>Alphaproteobacteria</taxon>
        <taxon>Sphingomonadales</taxon>
        <taxon>Sphingomonadaceae</taxon>
        <taxon>Novosphingobium</taxon>
    </lineage>
</organism>
<dbReference type="InterPro" id="IPR003945">
    <property type="entry name" value="NU5C-like"/>
</dbReference>
<feature type="transmembrane region" description="Helical" evidence="6">
    <location>
        <begin position="275"/>
        <end position="298"/>
    </location>
</feature>
<dbReference type="InterPro" id="IPR001750">
    <property type="entry name" value="ND/Mrp_TM"/>
</dbReference>
<evidence type="ECO:0000256" key="5">
    <source>
        <dbReference type="RuleBase" id="RU000320"/>
    </source>
</evidence>
<keyword evidence="8" id="KW-0830">Ubiquinone</keyword>
<keyword evidence="9" id="KW-1185">Reference proteome</keyword>
<dbReference type="PANTHER" id="PTHR42829">
    <property type="entry name" value="NADH-UBIQUINONE OXIDOREDUCTASE CHAIN 5"/>
    <property type="match status" value="1"/>
</dbReference>
<evidence type="ECO:0000313" key="9">
    <source>
        <dbReference type="Proteomes" id="UP000009134"/>
    </source>
</evidence>
<feature type="transmembrane region" description="Helical" evidence="6">
    <location>
        <begin position="164"/>
        <end position="192"/>
    </location>
</feature>
<feature type="transmembrane region" description="Helical" evidence="6">
    <location>
        <begin position="414"/>
        <end position="432"/>
    </location>
</feature>
<keyword evidence="2 5" id="KW-0812">Transmembrane</keyword>
<evidence type="ECO:0000256" key="4">
    <source>
        <dbReference type="ARBA" id="ARBA00023136"/>
    </source>
</evidence>
<evidence type="ECO:0000259" key="7">
    <source>
        <dbReference type="Pfam" id="PF00361"/>
    </source>
</evidence>
<feature type="transmembrane region" description="Helical" evidence="6">
    <location>
        <begin position="330"/>
        <end position="346"/>
    </location>
</feature>
<dbReference type="PANTHER" id="PTHR42829:SF1">
    <property type="entry name" value="INORGANIC CARBON TRANSPORTER SUBUNIT DABB-RELATED"/>
    <property type="match status" value="1"/>
</dbReference>
<keyword evidence="4 6" id="KW-0472">Membrane</keyword>
<dbReference type="eggNOG" id="COG1009">
    <property type="taxonomic scope" value="Bacteria"/>
</dbReference>
<dbReference type="RefSeq" id="WP_011446118.1">
    <property type="nucleotide sequence ID" value="NC_007794.1"/>
</dbReference>
<feature type="transmembrane region" description="Helical" evidence="6">
    <location>
        <begin position="137"/>
        <end position="158"/>
    </location>
</feature>
<evidence type="ECO:0000256" key="2">
    <source>
        <dbReference type="ARBA" id="ARBA00022692"/>
    </source>
</evidence>
<comment type="subcellular location">
    <subcellularLocation>
        <location evidence="1">Endomembrane system</location>
        <topology evidence="1">Multi-pass membrane protein</topology>
    </subcellularLocation>
    <subcellularLocation>
        <location evidence="5">Membrane</location>
        <topology evidence="5">Multi-pass membrane protein</topology>
    </subcellularLocation>
</comment>
<dbReference type="HOGENOM" id="CLU_007100_11_2_5"/>
<feature type="transmembrane region" description="Helical" evidence="6">
    <location>
        <begin position="48"/>
        <end position="70"/>
    </location>
</feature>
<feature type="domain" description="NADH:quinone oxidoreductase/Mrp antiporter transmembrane" evidence="7">
    <location>
        <begin position="108"/>
        <end position="316"/>
    </location>
</feature>
<feature type="transmembrane region" description="Helical" evidence="6">
    <location>
        <begin position="244"/>
        <end position="263"/>
    </location>
</feature>
<dbReference type="PRINTS" id="PR01434">
    <property type="entry name" value="NADHDHGNASE5"/>
</dbReference>
<proteinExistence type="predicted"/>
<feature type="transmembrane region" description="Helical" evidence="6">
    <location>
        <begin position="352"/>
        <end position="372"/>
    </location>
</feature>
<dbReference type="GO" id="GO:0003954">
    <property type="term" value="F:NADH dehydrogenase activity"/>
    <property type="evidence" value="ECO:0007669"/>
    <property type="project" value="TreeGrafter"/>
</dbReference>
<evidence type="ECO:0000256" key="3">
    <source>
        <dbReference type="ARBA" id="ARBA00022989"/>
    </source>
</evidence>
<feature type="transmembrane region" description="Helical" evidence="6">
    <location>
        <begin position="23"/>
        <end position="42"/>
    </location>
</feature>
<feature type="transmembrane region" description="Helical" evidence="6">
    <location>
        <begin position="213"/>
        <end position="232"/>
    </location>
</feature>
<dbReference type="GO" id="GO:0015990">
    <property type="term" value="P:electron transport coupled proton transport"/>
    <property type="evidence" value="ECO:0007669"/>
    <property type="project" value="TreeGrafter"/>
</dbReference>
<protein>
    <submittedName>
        <fullName evidence="8">NADH/Ubiquinone/plastoquinone (Complex I)</fullName>
    </submittedName>
</protein>
<reference evidence="9" key="1">
    <citation type="submission" date="2006-01" db="EMBL/GenBank/DDBJ databases">
        <title>Complete sequence of Novosphingobium aromaticivorans DSM 12444.</title>
        <authorList>
            <consortium name="US DOE Joint Genome Institute"/>
            <person name="Copeland A."/>
            <person name="Lucas S."/>
            <person name="Lapidus A."/>
            <person name="Barry K."/>
            <person name="Detter J.C."/>
            <person name="Glavina T."/>
            <person name="Hammon N."/>
            <person name="Israni S."/>
            <person name="Pitluck S."/>
            <person name="Chain P."/>
            <person name="Malfatti S."/>
            <person name="Shin M."/>
            <person name="Vergez L."/>
            <person name="Schmutz J."/>
            <person name="Larimer F."/>
            <person name="Land M."/>
            <person name="Kyrpides N."/>
            <person name="Ivanova N."/>
            <person name="Fredrickson J."/>
            <person name="Balkwill D."/>
            <person name="Romine M.F."/>
            <person name="Richardson P."/>
        </authorList>
    </citation>
    <scope>NUCLEOTIDE SEQUENCE [LARGE SCALE GENOMIC DNA]</scope>
    <source>
        <strain evidence="9">ATCC 700278 / DSM 12444 / CCUG 56034 / CIP 105152 / NBRC 16084 / F199</strain>
    </source>
</reference>
<evidence type="ECO:0000256" key="1">
    <source>
        <dbReference type="ARBA" id="ARBA00004127"/>
    </source>
</evidence>
<dbReference type="STRING" id="279238.Saro_2476"/>
<sequence>MSQTTVNATAVPSRTPVIRALSFSRADLPVLALGMLLAAAMADGHAVLTTAGVALAGLSLLVTVVVLVFARRQLRADPRAGAFARMAVGLALATMLMGLAADALLLAAAWIVTGRLMAGMIGHVGDSGEARSAARRASLSFAVSDLALVTAVLFLAIGAKSTGIAAIGAAVPTMAVGYLMPAAFLLAIAALARCALPPFSTWLMRSLAAPTPVSALMHAGFVNAGGFLMVRFAPVIEAATAARFMLFTVGIMAALFGSAIMLVRNDVKGSLAASTVSQMGFMLLTVALGAYAAALWHMVAHGVFKAWLFLGSAGTVSSAPARAKALPQPWPAAIALVTMVGAYALIQTGEGGVLLPVGLACTALLSALTVGLRSVSRSAVGLVVAAVPVMLIALNAAALAVMSALQDNAALPLIHDYAQFALLSLFLAGWVAQQRVASGERNLPPALFARLFHAGNLSA</sequence>
<dbReference type="Proteomes" id="UP000009134">
    <property type="component" value="Chromosome"/>
</dbReference>